<gene>
    <name evidence="2" type="ORF">MRATA1EN1_LOCUS1470</name>
</gene>
<sequence length="116" mass="12503">MNLGNAIKLDSRCEGPSEKGTLFTCEAVRRRHGSFLSPFLSFPRTSSPQSLPVPALSGLPYLPHLTSEEQGPWVSPGFEPADVSNCNSKMMGKVPPEPRERTPEEGQGRPGKGLGV</sequence>
<proteinExistence type="predicted"/>
<feature type="compositionally biased region" description="Basic and acidic residues" evidence="1">
    <location>
        <begin position="96"/>
        <end position="107"/>
    </location>
</feature>
<evidence type="ECO:0000256" key="1">
    <source>
        <dbReference type="SAM" id="MobiDB-lite"/>
    </source>
</evidence>
<dbReference type="EMBL" id="OX459937">
    <property type="protein sequence ID" value="CAI9152508.1"/>
    <property type="molecule type" value="Genomic_DNA"/>
</dbReference>
<dbReference type="Proteomes" id="UP001176941">
    <property type="component" value="Chromosome 1"/>
</dbReference>
<protein>
    <submittedName>
        <fullName evidence="2">Uncharacterized protein</fullName>
    </submittedName>
</protein>
<organism evidence="2 3">
    <name type="scientific">Rangifer tarandus platyrhynchus</name>
    <name type="common">Svalbard reindeer</name>
    <dbReference type="NCBI Taxonomy" id="3082113"/>
    <lineage>
        <taxon>Eukaryota</taxon>
        <taxon>Metazoa</taxon>
        <taxon>Chordata</taxon>
        <taxon>Craniata</taxon>
        <taxon>Vertebrata</taxon>
        <taxon>Euteleostomi</taxon>
        <taxon>Mammalia</taxon>
        <taxon>Eutheria</taxon>
        <taxon>Laurasiatheria</taxon>
        <taxon>Artiodactyla</taxon>
        <taxon>Ruminantia</taxon>
        <taxon>Pecora</taxon>
        <taxon>Cervidae</taxon>
        <taxon>Odocoileinae</taxon>
        <taxon>Rangifer</taxon>
    </lineage>
</organism>
<keyword evidence="3" id="KW-1185">Reference proteome</keyword>
<name>A0ABN8XWD3_RANTA</name>
<evidence type="ECO:0000313" key="2">
    <source>
        <dbReference type="EMBL" id="CAI9152508.1"/>
    </source>
</evidence>
<evidence type="ECO:0000313" key="3">
    <source>
        <dbReference type="Proteomes" id="UP001176941"/>
    </source>
</evidence>
<feature type="region of interest" description="Disordered" evidence="1">
    <location>
        <begin position="69"/>
        <end position="116"/>
    </location>
</feature>
<reference evidence="2" key="1">
    <citation type="submission" date="2023-04" db="EMBL/GenBank/DDBJ databases">
        <authorList>
            <consortium name="ELIXIR-Norway"/>
        </authorList>
    </citation>
    <scope>NUCLEOTIDE SEQUENCE [LARGE SCALE GENOMIC DNA]</scope>
</reference>
<accession>A0ABN8XWD3</accession>